<gene>
    <name evidence="2" type="ORF">MKP09_15945</name>
</gene>
<name>A0ABS9SLN4_9BACT</name>
<reference evidence="2 3" key="1">
    <citation type="submission" date="2022-02" db="EMBL/GenBank/DDBJ databases">
        <authorList>
            <person name="Min J."/>
        </authorList>
    </citation>
    <scope>NUCLEOTIDE SEQUENCE [LARGE SCALE GENOMIC DNA]</scope>
    <source>
        <strain evidence="2 3">GR10-1</strain>
    </source>
</reference>
<comment type="caution">
    <text evidence="2">The sequence shown here is derived from an EMBL/GenBank/DDBJ whole genome shotgun (WGS) entry which is preliminary data.</text>
</comment>
<protein>
    <submittedName>
        <fullName evidence="2">Uncharacterized protein</fullName>
    </submittedName>
</protein>
<evidence type="ECO:0000313" key="2">
    <source>
        <dbReference type="EMBL" id="MCH5599293.1"/>
    </source>
</evidence>
<keyword evidence="3" id="KW-1185">Reference proteome</keyword>
<keyword evidence="1" id="KW-1133">Transmembrane helix</keyword>
<evidence type="ECO:0000313" key="3">
    <source>
        <dbReference type="Proteomes" id="UP001202248"/>
    </source>
</evidence>
<dbReference type="EMBL" id="JAKWBL010000003">
    <property type="protein sequence ID" value="MCH5599293.1"/>
    <property type="molecule type" value="Genomic_DNA"/>
</dbReference>
<evidence type="ECO:0000256" key="1">
    <source>
        <dbReference type="SAM" id="Phobius"/>
    </source>
</evidence>
<keyword evidence="1" id="KW-0472">Membrane</keyword>
<organism evidence="2 3">
    <name type="scientific">Niabella ginsengisoli</name>
    <dbReference type="NCBI Taxonomy" id="522298"/>
    <lineage>
        <taxon>Bacteria</taxon>
        <taxon>Pseudomonadati</taxon>
        <taxon>Bacteroidota</taxon>
        <taxon>Chitinophagia</taxon>
        <taxon>Chitinophagales</taxon>
        <taxon>Chitinophagaceae</taxon>
        <taxon>Niabella</taxon>
    </lineage>
</organism>
<accession>A0ABS9SLN4</accession>
<dbReference type="Proteomes" id="UP001202248">
    <property type="component" value="Unassembled WGS sequence"/>
</dbReference>
<dbReference type="RefSeq" id="WP_240831037.1">
    <property type="nucleotide sequence ID" value="NZ_JAKWBL010000003.1"/>
</dbReference>
<feature type="transmembrane region" description="Helical" evidence="1">
    <location>
        <begin position="46"/>
        <end position="67"/>
    </location>
</feature>
<sequence length="76" mass="8222">MGGFYDRLIAQKLPTGADLKVYNSAEATAEMKTALAEANKAAGPEIINTTLIIPVILIVAFIGLNIYMRKRTKLAL</sequence>
<proteinExistence type="predicted"/>
<keyword evidence="1" id="KW-0812">Transmembrane</keyword>